<dbReference type="EMBL" id="PCRK01000185">
    <property type="protein sequence ID" value="PIP18620.1"/>
    <property type="molecule type" value="Genomic_DNA"/>
</dbReference>
<organism evidence="1 2">
    <name type="scientific">Candidatus Sherwoodlollariibacterium unditelluris</name>
    <dbReference type="NCBI Taxonomy" id="1974757"/>
    <lineage>
        <taxon>Bacteria</taxon>
        <taxon>Pseudomonadati</taxon>
        <taxon>Candidatus Omnitrophota</taxon>
        <taxon>Candidatus Sherwoodlollariibacterium</taxon>
    </lineage>
</organism>
<name>A0A2G9YHB6_9BACT</name>
<comment type="caution">
    <text evidence="1">The sequence shown here is derived from an EMBL/GenBank/DDBJ whole genome shotgun (WGS) entry which is preliminary data.</text>
</comment>
<accession>A0A2G9YHB6</accession>
<sequence length="62" mass="6876">MVDVLTTFFVAKGAQIKDVYGNIMSLSKIKPGSSVTVDYVKEKDGRFIVSNIVVIIRSQGRR</sequence>
<gene>
    <name evidence="1" type="ORF">COX41_07225</name>
</gene>
<evidence type="ECO:0008006" key="3">
    <source>
        <dbReference type="Google" id="ProtNLM"/>
    </source>
</evidence>
<reference evidence="1 2" key="1">
    <citation type="submission" date="2017-09" db="EMBL/GenBank/DDBJ databases">
        <title>Depth-based differentiation of microbial function through sediment-hosted aquifers and enrichment of novel symbionts in the deep terrestrial subsurface.</title>
        <authorList>
            <person name="Probst A.J."/>
            <person name="Ladd B."/>
            <person name="Jarett J.K."/>
            <person name="Geller-Mcgrath D.E."/>
            <person name="Sieber C.M."/>
            <person name="Emerson J.B."/>
            <person name="Anantharaman K."/>
            <person name="Thomas B.C."/>
            <person name="Malmstrom R."/>
            <person name="Stieglmeier M."/>
            <person name="Klingl A."/>
            <person name="Woyke T."/>
            <person name="Ryan C.M."/>
            <person name="Banfield J.F."/>
        </authorList>
    </citation>
    <scope>NUCLEOTIDE SEQUENCE [LARGE SCALE GENOMIC DNA]</scope>
    <source>
        <strain evidence="1">CG23_combo_of_CG06-09_8_20_14_all_41_10</strain>
    </source>
</reference>
<evidence type="ECO:0000313" key="2">
    <source>
        <dbReference type="Proteomes" id="UP000231292"/>
    </source>
</evidence>
<proteinExistence type="predicted"/>
<dbReference type="Proteomes" id="UP000231292">
    <property type="component" value="Unassembled WGS sequence"/>
</dbReference>
<protein>
    <recommendedName>
        <fullName evidence="3">DUF5666 domain-containing protein</fullName>
    </recommendedName>
</protein>
<evidence type="ECO:0000313" key="1">
    <source>
        <dbReference type="EMBL" id="PIP18620.1"/>
    </source>
</evidence>
<dbReference type="AlphaFoldDB" id="A0A2G9YHB6"/>